<keyword evidence="2" id="KW-1185">Reference proteome</keyword>
<dbReference type="Gramene" id="Mp7g01730.1">
    <property type="protein sequence ID" value="Mp7g01730.1.cds1"/>
    <property type="gene ID" value="Mp7g01730"/>
</dbReference>
<dbReference type="EMBL" id="KZ772771">
    <property type="protein sequence ID" value="PTQ32410.1"/>
    <property type="molecule type" value="Genomic_DNA"/>
</dbReference>
<evidence type="ECO:0000313" key="2">
    <source>
        <dbReference type="Proteomes" id="UP000244005"/>
    </source>
</evidence>
<gene>
    <name evidence="1" type="ORF">MARPO_0099s0046</name>
</gene>
<protein>
    <submittedName>
        <fullName evidence="1">Uncharacterized protein</fullName>
    </submittedName>
</protein>
<reference evidence="2" key="1">
    <citation type="journal article" date="2017" name="Cell">
        <title>Insights into land plant evolution garnered from the Marchantia polymorpha genome.</title>
        <authorList>
            <person name="Bowman J.L."/>
            <person name="Kohchi T."/>
            <person name="Yamato K.T."/>
            <person name="Jenkins J."/>
            <person name="Shu S."/>
            <person name="Ishizaki K."/>
            <person name="Yamaoka S."/>
            <person name="Nishihama R."/>
            <person name="Nakamura Y."/>
            <person name="Berger F."/>
            <person name="Adam C."/>
            <person name="Aki S.S."/>
            <person name="Althoff F."/>
            <person name="Araki T."/>
            <person name="Arteaga-Vazquez M.A."/>
            <person name="Balasubrmanian S."/>
            <person name="Barry K."/>
            <person name="Bauer D."/>
            <person name="Boehm C.R."/>
            <person name="Briginshaw L."/>
            <person name="Caballero-Perez J."/>
            <person name="Catarino B."/>
            <person name="Chen F."/>
            <person name="Chiyoda S."/>
            <person name="Chovatia M."/>
            <person name="Davies K.M."/>
            <person name="Delmans M."/>
            <person name="Demura T."/>
            <person name="Dierschke T."/>
            <person name="Dolan L."/>
            <person name="Dorantes-Acosta A.E."/>
            <person name="Eklund D.M."/>
            <person name="Florent S.N."/>
            <person name="Flores-Sandoval E."/>
            <person name="Fujiyama A."/>
            <person name="Fukuzawa H."/>
            <person name="Galik B."/>
            <person name="Grimanelli D."/>
            <person name="Grimwood J."/>
            <person name="Grossniklaus U."/>
            <person name="Hamada T."/>
            <person name="Haseloff J."/>
            <person name="Hetherington A.J."/>
            <person name="Higo A."/>
            <person name="Hirakawa Y."/>
            <person name="Hundley H.N."/>
            <person name="Ikeda Y."/>
            <person name="Inoue K."/>
            <person name="Inoue S.I."/>
            <person name="Ishida S."/>
            <person name="Jia Q."/>
            <person name="Kakita M."/>
            <person name="Kanazawa T."/>
            <person name="Kawai Y."/>
            <person name="Kawashima T."/>
            <person name="Kennedy M."/>
            <person name="Kinose K."/>
            <person name="Kinoshita T."/>
            <person name="Kohara Y."/>
            <person name="Koide E."/>
            <person name="Komatsu K."/>
            <person name="Kopischke S."/>
            <person name="Kubo M."/>
            <person name="Kyozuka J."/>
            <person name="Lagercrantz U."/>
            <person name="Lin S.S."/>
            <person name="Lindquist E."/>
            <person name="Lipzen A.M."/>
            <person name="Lu C.W."/>
            <person name="De Luna E."/>
            <person name="Martienssen R.A."/>
            <person name="Minamino N."/>
            <person name="Mizutani M."/>
            <person name="Mizutani M."/>
            <person name="Mochizuki N."/>
            <person name="Monte I."/>
            <person name="Mosher R."/>
            <person name="Nagasaki H."/>
            <person name="Nakagami H."/>
            <person name="Naramoto S."/>
            <person name="Nishitani K."/>
            <person name="Ohtani M."/>
            <person name="Okamoto T."/>
            <person name="Okumura M."/>
            <person name="Phillips J."/>
            <person name="Pollak B."/>
            <person name="Reinders A."/>
            <person name="Rovekamp M."/>
            <person name="Sano R."/>
            <person name="Sawa S."/>
            <person name="Schmid M.W."/>
            <person name="Shirakawa M."/>
            <person name="Solano R."/>
            <person name="Spunde A."/>
            <person name="Suetsugu N."/>
            <person name="Sugano S."/>
            <person name="Sugiyama A."/>
            <person name="Sun R."/>
            <person name="Suzuki Y."/>
            <person name="Takenaka M."/>
            <person name="Takezawa D."/>
            <person name="Tomogane H."/>
            <person name="Tsuzuki M."/>
            <person name="Ueda T."/>
            <person name="Umeda M."/>
            <person name="Ward J.M."/>
            <person name="Watanabe Y."/>
            <person name="Yazaki K."/>
            <person name="Yokoyama R."/>
            <person name="Yoshitake Y."/>
            <person name="Yotsui I."/>
            <person name="Zachgo S."/>
            <person name="Schmutz J."/>
        </authorList>
    </citation>
    <scope>NUCLEOTIDE SEQUENCE [LARGE SCALE GENOMIC DNA]</scope>
    <source>
        <strain evidence="2">Tak-1</strain>
    </source>
</reference>
<organism evidence="1 2">
    <name type="scientific">Marchantia polymorpha</name>
    <name type="common">Common liverwort</name>
    <name type="synonym">Marchantia aquatica</name>
    <dbReference type="NCBI Taxonomy" id="3197"/>
    <lineage>
        <taxon>Eukaryota</taxon>
        <taxon>Viridiplantae</taxon>
        <taxon>Streptophyta</taxon>
        <taxon>Embryophyta</taxon>
        <taxon>Marchantiophyta</taxon>
        <taxon>Marchantiopsida</taxon>
        <taxon>Marchantiidae</taxon>
        <taxon>Marchantiales</taxon>
        <taxon>Marchantiaceae</taxon>
        <taxon>Marchantia</taxon>
    </lineage>
</organism>
<evidence type="ECO:0000313" key="1">
    <source>
        <dbReference type="EMBL" id="PTQ32410.1"/>
    </source>
</evidence>
<dbReference type="Proteomes" id="UP000244005">
    <property type="component" value="Unassembled WGS sequence"/>
</dbReference>
<dbReference type="AlphaFoldDB" id="A0A2R6WEY7"/>
<name>A0A2R6WEY7_MARPO</name>
<sequence length="98" mass="11031">MRSIAVVYNNLSFNGGTLSQLQLFNAYVRGDSLVQEEPANCKNMWIHVDPREKDTASKRHSLAHRKFQLLVLQNSCGVKPFTVTVSRTESPKRGVLVT</sequence>
<accession>A0A2R6WEY7</accession>
<proteinExistence type="predicted"/>